<feature type="compositionally biased region" description="Pro residues" evidence="6">
    <location>
        <begin position="831"/>
        <end position="841"/>
    </location>
</feature>
<reference evidence="10" key="1">
    <citation type="journal article" date="2008" name="PLoS Genet.">
        <title>Genomic islands in the pathogenic filamentous fungus Aspergillus fumigatus.</title>
        <authorList>
            <person name="Fedorova N.D."/>
            <person name="Khaldi N."/>
            <person name="Joardar V.S."/>
            <person name="Maiti R."/>
            <person name="Amedeo P."/>
            <person name="Anderson M.J."/>
            <person name="Crabtree J."/>
            <person name="Silva J.C."/>
            <person name="Badger J.H."/>
            <person name="Albarraq A."/>
            <person name="Angiuoli S."/>
            <person name="Bussey H."/>
            <person name="Bowyer P."/>
            <person name="Cotty P.J."/>
            <person name="Dyer P.S."/>
            <person name="Egan A."/>
            <person name="Galens K."/>
            <person name="Fraser-Liggett C.M."/>
            <person name="Haas B.J."/>
            <person name="Inman J.M."/>
            <person name="Kent R."/>
            <person name="Lemieux S."/>
            <person name="Malavazi I."/>
            <person name="Orvis J."/>
            <person name="Roemer T."/>
            <person name="Ronning C.M."/>
            <person name="Sundaram J.P."/>
            <person name="Sutton G."/>
            <person name="Turner G."/>
            <person name="Venter J.C."/>
            <person name="White O.R."/>
            <person name="Whitty B.R."/>
            <person name="Youngman P."/>
            <person name="Wolfe K.H."/>
            <person name="Goldman G.H."/>
            <person name="Wortman J.R."/>
            <person name="Jiang B."/>
            <person name="Denning D.W."/>
            <person name="Nierman W.C."/>
        </authorList>
    </citation>
    <scope>NUCLEOTIDE SEQUENCE [LARGE SCALE GENOMIC DNA]</scope>
    <source>
        <strain evidence="10">ATCC 1020 / DSM 3700 / CBS 544.65 / FGSC A1164 / JCM 1740 / NRRL 181 / WB 181</strain>
    </source>
</reference>
<dbReference type="Gene3D" id="3.50.50.60">
    <property type="entry name" value="FAD/NAD(P)-binding domain"/>
    <property type="match status" value="1"/>
</dbReference>
<gene>
    <name evidence="9" type="ORF">NFIA_007690</name>
</gene>
<dbReference type="PRINTS" id="PR00420">
    <property type="entry name" value="RNGMNOXGNASE"/>
</dbReference>
<dbReference type="SUPFAM" id="SSF57756">
    <property type="entry name" value="Retrovirus zinc finger-like domains"/>
    <property type="match status" value="1"/>
</dbReference>
<dbReference type="OMA" id="TAGMQVQ"/>
<protein>
    <submittedName>
        <fullName evidence="9">FAD binding domain protein</fullName>
    </submittedName>
</protein>
<feature type="domain" description="CCHC-type" evidence="8">
    <location>
        <begin position="1039"/>
        <end position="1054"/>
    </location>
</feature>
<evidence type="ECO:0000256" key="6">
    <source>
        <dbReference type="SAM" id="MobiDB-lite"/>
    </source>
</evidence>
<dbReference type="Pfam" id="PF01494">
    <property type="entry name" value="FAD_binding_3"/>
    <property type="match status" value="1"/>
</dbReference>
<dbReference type="KEGG" id="nfi:NFIA_007690"/>
<evidence type="ECO:0000256" key="2">
    <source>
        <dbReference type="ARBA" id="ARBA00022630"/>
    </source>
</evidence>
<dbReference type="Proteomes" id="UP000006702">
    <property type="component" value="Unassembled WGS sequence"/>
</dbReference>
<comment type="similarity">
    <text evidence="1">Belongs to the paxM FAD-dependent monooxygenase family.</text>
</comment>
<dbReference type="GO" id="GO:0008270">
    <property type="term" value="F:zinc ion binding"/>
    <property type="evidence" value="ECO:0007669"/>
    <property type="project" value="UniProtKB-KW"/>
</dbReference>
<keyword evidence="3" id="KW-0274">FAD</keyword>
<keyword evidence="5" id="KW-0863">Zinc-finger</keyword>
<feature type="transmembrane region" description="Helical" evidence="7">
    <location>
        <begin position="631"/>
        <end position="652"/>
    </location>
</feature>
<dbReference type="PANTHER" id="PTHR47356">
    <property type="entry name" value="FAD-DEPENDENT MONOOXYGENASE ASQG-RELATED"/>
    <property type="match status" value="1"/>
</dbReference>
<evidence type="ECO:0000256" key="1">
    <source>
        <dbReference type="ARBA" id="ARBA00007992"/>
    </source>
</evidence>
<dbReference type="VEuPathDB" id="FungiDB:NFIA_007690"/>
<evidence type="ECO:0000259" key="8">
    <source>
        <dbReference type="PROSITE" id="PS50158"/>
    </source>
</evidence>
<dbReference type="PROSITE" id="PS50158">
    <property type="entry name" value="ZF_CCHC"/>
    <property type="match status" value="1"/>
</dbReference>
<dbReference type="InterPro" id="IPR002938">
    <property type="entry name" value="FAD-bd"/>
</dbReference>
<dbReference type="STRING" id="331117.A1D100"/>
<dbReference type="OrthoDB" id="10029326at2759"/>
<dbReference type="SUPFAM" id="SSF51905">
    <property type="entry name" value="FAD/NAD(P)-binding domain"/>
    <property type="match status" value="1"/>
</dbReference>
<evidence type="ECO:0000256" key="5">
    <source>
        <dbReference type="PROSITE-ProRule" id="PRU00047"/>
    </source>
</evidence>
<evidence type="ECO:0000256" key="3">
    <source>
        <dbReference type="ARBA" id="ARBA00022827"/>
    </source>
</evidence>
<proteinExistence type="inferred from homology"/>
<dbReference type="InterPro" id="IPR036875">
    <property type="entry name" value="Znf_CCHC_sf"/>
</dbReference>
<keyword evidence="7" id="KW-1133">Transmembrane helix</keyword>
<dbReference type="GO" id="GO:0071949">
    <property type="term" value="F:FAD binding"/>
    <property type="evidence" value="ECO:0007669"/>
    <property type="project" value="InterPro"/>
</dbReference>
<dbReference type="GO" id="GO:0004497">
    <property type="term" value="F:monooxygenase activity"/>
    <property type="evidence" value="ECO:0007669"/>
    <property type="project" value="InterPro"/>
</dbReference>
<evidence type="ECO:0000256" key="7">
    <source>
        <dbReference type="SAM" id="Phobius"/>
    </source>
</evidence>
<organism evidence="9 10">
    <name type="scientific">Neosartorya fischeri (strain ATCC 1020 / DSM 3700 / CBS 544.65 / FGSC A1164 / JCM 1740 / NRRL 181 / WB 181)</name>
    <name type="common">Aspergillus fischerianus</name>
    <dbReference type="NCBI Taxonomy" id="331117"/>
    <lineage>
        <taxon>Eukaryota</taxon>
        <taxon>Fungi</taxon>
        <taxon>Dikarya</taxon>
        <taxon>Ascomycota</taxon>
        <taxon>Pezizomycotina</taxon>
        <taxon>Eurotiomycetes</taxon>
        <taxon>Eurotiomycetidae</taxon>
        <taxon>Eurotiales</taxon>
        <taxon>Aspergillaceae</taxon>
        <taxon>Aspergillus</taxon>
        <taxon>Aspergillus subgen. Fumigati</taxon>
    </lineage>
</organism>
<name>A1D100_NEOFI</name>
<dbReference type="InterPro" id="IPR001878">
    <property type="entry name" value="Znf_CCHC"/>
</dbReference>
<keyword evidence="7" id="KW-0812">Transmembrane</keyword>
<keyword evidence="5" id="KW-0862">Zinc</keyword>
<dbReference type="eggNOG" id="KOG2614">
    <property type="taxonomic scope" value="Eukaryota"/>
</dbReference>
<evidence type="ECO:0000313" key="10">
    <source>
        <dbReference type="Proteomes" id="UP000006702"/>
    </source>
</evidence>
<evidence type="ECO:0000256" key="4">
    <source>
        <dbReference type="ARBA" id="ARBA00023002"/>
    </source>
</evidence>
<dbReference type="Gene3D" id="4.10.60.10">
    <property type="entry name" value="Zinc finger, CCHC-type"/>
    <property type="match status" value="1"/>
</dbReference>
<feature type="transmembrane region" description="Helical" evidence="7">
    <location>
        <begin position="683"/>
        <end position="703"/>
    </location>
</feature>
<accession>A1D100</accession>
<dbReference type="GeneID" id="4591976"/>
<sequence>MASNKDFKVIIAGGGIAGLTLANMLEKFDIQYVLLEAYSAIAPPVGASIGLFPNGLRIMDQIGCYEAIARLSHEHLNKGYIRDRNGKIMSKMSYLFKHLERRHGYGLHFFDRQQLLQILYDHIQHKDRILLNKKVTDIDLTKGGVNVTAADGSTYSGSFIVGADGIHSKVRSIMKALGNELQPGYFPPDEEDRVPCYYRCSFGIAQHVPGWVAGEQNIVLGRGQSQLVVSGPEDRVYWFFFDRLPEVKYGKDIPKYTKQDEAEFVKQNGSRPITDKVTFGDVFANRLSSTLTPLHEVVFKKWFFKRMIVLGDSAHKPNPLNGQGGNGAIESCAELVNAILRKKKSRGGTLDNLNDEDIVDIFTETQSSRHDRAESIVREAHKRQALDAFEDPITSTIVQRLIHPLLGNEFAFNLMGRGMVGASRLEDLPVPDRVRAVPFNDELPAKPLPDALSSTVRWAFIGSMGLVLFITEKAFRLPLSRVGGWGESGSIVISWLGKTPASGFLNMLVSVFSFPILDEDPSARLHLLNFLPQLISPLLIYTIEGYRLGNQGSLLALPSLFTAGMQVQGIGRMAPLHAIFSAIFGTESIPGRAVPKEVAMSLVPAVTLGFVLPTIMFFSPTANLPAWQNWIALWQFAPPLVNVLTAVFSAVLRRWRHRHSSPEEHEAEFKRYEKRDVPSLQRAYMYAFAVQSTVHIATMAYAWTHPGISIVKAFFELPNPFQADWNMANVSQQVATFFQYDAVTALAGYLGGNLYSVWDLRRLGYINTRSAVNAALGVVAGQFLVGPGATWAVLWSWRELLIGELKNALLNHLIPIVQRVNNATKNQESPPKTPPASPPPTYASIVQGTSPTEKPIPLKERREIRIQAGDLTAESSAWTPTDITKAVNDRLAGMGLGKILNTRRLPSGDLILTADSTDTKTKAEEQVDGWIQVIGGSARLRPKKYTVWVHGVKVSAFDNQKQALGIQKIYDQNPAIADQVRILGYHWRKRIICLKQKVSSILVDIGSLEGANLLIREGIVIDGEIKEVELFDPQCLVTRCFNCQGYGHAARSCRANKKCGFCAAGGHSHENCPLKGQKTKQRCANCAGRHMAGSQDCRAH</sequence>
<dbReference type="PANTHER" id="PTHR47356:SF2">
    <property type="entry name" value="FAD-BINDING DOMAIN-CONTAINING PROTEIN-RELATED"/>
    <property type="match status" value="1"/>
</dbReference>
<keyword evidence="2" id="KW-0285">Flavoprotein</keyword>
<keyword evidence="7" id="KW-0472">Membrane</keyword>
<feature type="region of interest" description="Disordered" evidence="6">
    <location>
        <begin position="824"/>
        <end position="854"/>
    </location>
</feature>
<evidence type="ECO:0000313" key="9">
    <source>
        <dbReference type="EMBL" id="EAW22093.1"/>
    </source>
</evidence>
<dbReference type="RefSeq" id="XP_001263990.1">
    <property type="nucleotide sequence ID" value="XM_001263989.1"/>
</dbReference>
<feature type="transmembrane region" description="Helical" evidence="7">
    <location>
        <begin position="598"/>
        <end position="619"/>
    </location>
</feature>
<keyword evidence="5" id="KW-0479">Metal-binding</keyword>
<dbReference type="InterPro" id="IPR036188">
    <property type="entry name" value="FAD/NAD-bd_sf"/>
</dbReference>
<keyword evidence="4" id="KW-0560">Oxidoreductase</keyword>
<dbReference type="GO" id="GO:0003676">
    <property type="term" value="F:nucleic acid binding"/>
    <property type="evidence" value="ECO:0007669"/>
    <property type="project" value="InterPro"/>
</dbReference>
<dbReference type="InterPro" id="IPR050562">
    <property type="entry name" value="FAD_mOase_fung"/>
</dbReference>
<dbReference type="HOGENOM" id="CLU_009665_12_0_1"/>
<dbReference type="AlphaFoldDB" id="A1D100"/>
<dbReference type="EMBL" id="DS027688">
    <property type="protein sequence ID" value="EAW22093.1"/>
    <property type="molecule type" value="Genomic_DNA"/>
</dbReference>
<keyword evidence="10" id="KW-1185">Reference proteome</keyword>